<protein>
    <submittedName>
        <fullName evidence="1">YdbH domain-containing protein</fullName>
    </submittedName>
</protein>
<organism evidence="1 2">
    <name type="scientific">Shewanella electrica</name>
    <dbReference type="NCBI Taxonomy" id="515560"/>
    <lineage>
        <taxon>Bacteria</taxon>
        <taxon>Pseudomonadati</taxon>
        <taxon>Pseudomonadota</taxon>
        <taxon>Gammaproteobacteria</taxon>
        <taxon>Alteromonadales</taxon>
        <taxon>Shewanellaceae</taxon>
        <taxon>Shewanella</taxon>
    </lineage>
</organism>
<reference evidence="2" key="2">
    <citation type="submission" date="2023-07" db="EMBL/GenBank/DDBJ databases">
        <title>Shewanella mangrovi sp. nov., an acetaldehyde- degrading bacterium isolated from mangrove sediment.</title>
        <authorList>
            <person name="Liu Y."/>
        </authorList>
    </citation>
    <scope>NUCLEOTIDE SEQUENCE [LARGE SCALE GENOMIC DNA]</scope>
    <source>
        <strain evidence="2">C32</strain>
    </source>
</reference>
<name>A0ABT2FLV2_9GAMM</name>
<evidence type="ECO:0000313" key="1">
    <source>
        <dbReference type="EMBL" id="MCS4556620.1"/>
    </source>
</evidence>
<proteinExistence type="predicted"/>
<gene>
    <name evidence="1" type="ORF">L9G74_09230</name>
</gene>
<dbReference type="Pfam" id="PF11739">
    <property type="entry name" value="YdbH-like"/>
    <property type="match status" value="1"/>
</dbReference>
<comment type="caution">
    <text evidence="1">The sequence shown here is derived from an EMBL/GenBank/DDBJ whole genome shotgun (WGS) entry which is preliminary data.</text>
</comment>
<dbReference type="RefSeq" id="WP_238896024.1">
    <property type="nucleotide sequence ID" value="NZ_JAKOGG010000005.1"/>
</dbReference>
<dbReference type="EMBL" id="JAKOGG010000005">
    <property type="protein sequence ID" value="MCS4556620.1"/>
    <property type="molecule type" value="Genomic_DNA"/>
</dbReference>
<keyword evidence="2" id="KW-1185">Reference proteome</keyword>
<evidence type="ECO:0000313" key="2">
    <source>
        <dbReference type="Proteomes" id="UP001201549"/>
    </source>
</evidence>
<accession>A0ABT2FLV2</accession>
<dbReference type="Proteomes" id="UP001201549">
    <property type="component" value="Unassembled WGS sequence"/>
</dbReference>
<sequence length="991" mass="109901">MLRRMLLWSGISLVLLLAVLAAALTYLLQHPQWLLKHANDALAPYQIHIRQLDWEIPDRRTLQLPELALDYADNQLSFHDIQLTLKQPLTWSQLWDWYQLDDSHAQQQAIVNAIEALSYRSADIDVPVEQLRPSTSTEPLWLPIAGTIPHIDFGVTNIRLKDATEPLGLQLRHLTFDASGQLSSELANLTSDTPLWQLAGRLPLRGSEDWQLHTQVQLAQLYQIQQQLVDSPTAAPLLQAYPWLAPDWPLAGAKAFGELSGEINLSRKTGALAADVCWQDPAVEFSAAAATRIQLQGSAAGSEQCPTKAIALHYLQQPDANTISLAPLNLSVSLSQAQRAAWQQWLPKASQNTIPTLEQQLTQLHQQLSLPDQPLPANNDIGLQLDLPQGLQLSRNADNDWHASLPAFTIKPTMFNWLNVNDAAVFTLALNQTQATLPAADLQQLSFNSRYQLTLTLPQGLKFDQGNWSASGSALSMQLPGEVMWDAKDNKAEVTLAADAALSADKLMAQLGTQHFSMAHLQTSQQGVARASWQHGVWQFNLPATSHQWRQIKANLAPHQLSLQQLDASLPAISSLTLDSQQPLLPQLQQQALKGQMTLALELPHISTTKKTRLGTSDESLLNLRRLSLAQQLDWHDNQLQSQEIWQIDDVTLHSDHRFTPQANGYQLHANWQTQASLLALQQIAAKNLQLEDTWQITGQSQFDAQVDLSQQGQQLELAVDMQPQIIGAAGQYQQLPFADMNLNARCHYRLFVSADTLDSSNIGCQQFALTASSFNPGIQLSQIDIRGRGKFEPMAPNTKVDSWLLPGMKDAKLQLQASATALNGVITIPDFDVDLQGRSHGVLLVQGLDIEQLLAQHPQDSISATGIFDGVLPMTMEHRQISISGGHLAARSEGIIEIHNTPAIAQMRQSQPYLDYVLDFMQQLQYQEILGQLDMNGQGDTQIELKIKGHGQGVDRPVHLNYSHEENLLQLLQSLTIGERLQSGLEASMQ</sequence>
<dbReference type="InterPro" id="IPR021730">
    <property type="entry name" value="YdbH"/>
</dbReference>
<reference evidence="1 2" key="1">
    <citation type="submission" date="2022-02" db="EMBL/GenBank/DDBJ databases">
        <authorList>
            <person name="Zhuang L."/>
        </authorList>
    </citation>
    <scope>NUCLEOTIDE SEQUENCE [LARGE SCALE GENOMIC DNA]</scope>
    <source>
        <strain evidence="1 2">C32</strain>
    </source>
</reference>